<reference evidence="1 2" key="1">
    <citation type="submission" date="2022-05" db="EMBL/GenBank/DDBJ databases">
        <authorList>
            <consortium name="Genoscope - CEA"/>
            <person name="William W."/>
        </authorList>
    </citation>
    <scope>NUCLEOTIDE SEQUENCE [LARGE SCALE GENOMIC DNA]</scope>
</reference>
<keyword evidence="2" id="KW-1185">Reference proteome</keyword>
<gene>
    <name evidence="1" type="ORF">PEVE_00001566</name>
</gene>
<organism evidence="1 2">
    <name type="scientific">Porites evermanni</name>
    <dbReference type="NCBI Taxonomy" id="104178"/>
    <lineage>
        <taxon>Eukaryota</taxon>
        <taxon>Metazoa</taxon>
        <taxon>Cnidaria</taxon>
        <taxon>Anthozoa</taxon>
        <taxon>Hexacorallia</taxon>
        <taxon>Scleractinia</taxon>
        <taxon>Fungiina</taxon>
        <taxon>Poritidae</taxon>
        <taxon>Porites</taxon>
    </lineage>
</organism>
<dbReference type="Proteomes" id="UP001159427">
    <property type="component" value="Unassembled WGS sequence"/>
</dbReference>
<dbReference type="EMBL" id="CALNXI010001089">
    <property type="protein sequence ID" value="CAH3154952.1"/>
    <property type="molecule type" value="Genomic_DNA"/>
</dbReference>
<comment type="caution">
    <text evidence="1">The sequence shown here is derived from an EMBL/GenBank/DDBJ whole genome shotgun (WGS) entry which is preliminary data.</text>
</comment>
<name>A0ABN8Q5C8_9CNID</name>
<evidence type="ECO:0000313" key="2">
    <source>
        <dbReference type="Proteomes" id="UP001159427"/>
    </source>
</evidence>
<protein>
    <submittedName>
        <fullName evidence="1">Uncharacterized protein</fullName>
    </submittedName>
</protein>
<sequence>MKPYEFMRNFDPKLGRFVYKHKGSGIIVNNILKPMRRGASSLTKTVVKPFAKKALQSGISHAGDKLGEKAAEKKWGFYYEKAGKPSDYLQGNELVRYQLDDVIRSPGNNQHQIKNDYKFTINDRSSFCDWYNAYFEVLFQLQKLPEGARYEAADRITVINGAHSLMKHLMIKSAGKIVYDTDNLHNVTFTKNLLEYSDDYSRSVAKNSLWYLDTDNTTANTNTRFEARRLLTQANNNNGGGGAKDGNVIIPLNRYSFF</sequence>
<evidence type="ECO:0000313" key="1">
    <source>
        <dbReference type="EMBL" id="CAH3154952.1"/>
    </source>
</evidence>
<accession>A0ABN8Q5C8</accession>
<proteinExistence type="predicted"/>